<organism evidence="2 3">
    <name type="scientific">Streptomyces rishiriensis</name>
    <dbReference type="NCBI Taxonomy" id="68264"/>
    <lineage>
        <taxon>Bacteria</taxon>
        <taxon>Bacillati</taxon>
        <taxon>Actinomycetota</taxon>
        <taxon>Actinomycetes</taxon>
        <taxon>Kitasatosporales</taxon>
        <taxon>Streptomycetaceae</taxon>
        <taxon>Streptomyces</taxon>
    </lineage>
</organism>
<protein>
    <submittedName>
        <fullName evidence="2">Uncharacterized protein</fullName>
    </submittedName>
</protein>
<feature type="region of interest" description="Disordered" evidence="1">
    <location>
        <begin position="135"/>
        <end position="168"/>
    </location>
</feature>
<evidence type="ECO:0000256" key="1">
    <source>
        <dbReference type="SAM" id="MobiDB-lite"/>
    </source>
</evidence>
<name>A0ABU0NGA8_STRRH</name>
<keyword evidence="3" id="KW-1185">Reference proteome</keyword>
<evidence type="ECO:0000313" key="2">
    <source>
        <dbReference type="EMBL" id="MDQ0578085.1"/>
    </source>
</evidence>
<dbReference type="EMBL" id="JAUSWV010000001">
    <property type="protein sequence ID" value="MDQ0578085.1"/>
    <property type="molecule type" value="Genomic_DNA"/>
</dbReference>
<proteinExistence type="predicted"/>
<dbReference type="Proteomes" id="UP001230654">
    <property type="component" value="Unassembled WGS sequence"/>
</dbReference>
<feature type="region of interest" description="Disordered" evidence="1">
    <location>
        <begin position="22"/>
        <end position="43"/>
    </location>
</feature>
<evidence type="ECO:0000313" key="3">
    <source>
        <dbReference type="Proteomes" id="UP001230654"/>
    </source>
</evidence>
<accession>A0ABU0NGA8</accession>
<sequence length="287" mass="30814">MTCIEEILSRALLVRDRTMPRDIVPASAPPTSTDARPPGAASTSTAAAEDLRALCETLVTHTPPTAVANFVTDQVPEPRSALILACVLQLTDTSDGARFWWQYAAGAGQAAAAYCLYLHHLALGESDAADWWHRQTDDVQPPPDLPASEHRPNPEPPGPWRAAEHRVTSTSTTTILRVLRHLAKYTARPRPAAVKALMTYVPSAVAIGYLRQPETELPMPGPDFARRISTLLASAANRPDVYTSLPARPAPRPRPVPGTGQPAPRPAAGKPAEEVNPQFGETATRSG</sequence>
<reference evidence="2 3" key="1">
    <citation type="submission" date="2023-07" db="EMBL/GenBank/DDBJ databases">
        <title>Comparative genomics of wheat-associated soil bacteria to identify genetic determinants of phenazine resistance.</title>
        <authorList>
            <person name="Mouncey N."/>
        </authorList>
    </citation>
    <scope>NUCLEOTIDE SEQUENCE [LARGE SCALE GENOMIC DNA]</scope>
    <source>
        <strain evidence="2 3">B2I6</strain>
    </source>
</reference>
<dbReference type="RefSeq" id="WP_307160762.1">
    <property type="nucleotide sequence ID" value="NZ_JAUSWV010000001.1"/>
</dbReference>
<feature type="region of interest" description="Disordered" evidence="1">
    <location>
        <begin position="239"/>
        <end position="287"/>
    </location>
</feature>
<comment type="caution">
    <text evidence="2">The sequence shown here is derived from an EMBL/GenBank/DDBJ whole genome shotgun (WGS) entry which is preliminary data.</text>
</comment>
<gene>
    <name evidence="2" type="ORF">QF030_000263</name>
</gene>
<dbReference type="PRINTS" id="PR01217">
    <property type="entry name" value="PRICHEXTENSN"/>
</dbReference>